<evidence type="ECO:0000256" key="3">
    <source>
        <dbReference type="ARBA" id="ARBA00022553"/>
    </source>
</evidence>
<keyword evidence="7" id="KW-0067">ATP-binding</keyword>
<name>S2E143_9ARCH</name>
<keyword evidence="9" id="KW-0812">Transmembrane</keyword>
<evidence type="ECO:0000256" key="9">
    <source>
        <dbReference type="SAM" id="Phobius"/>
    </source>
</evidence>
<dbReference type="SUPFAM" id="SSF158472">
    <property type="entry name" value="HAMP domain-like"/>
    <property type="match status" value="1"/>
</dbReference>
<dbReference type="EC" id="2.7.13.3" evidence="2"/>
<keyword evidence="3" id="KW-0597">Phosphoprotein</keyword>
<keyword evidence="5" id="KW-0547">Nucleotide-binding</keyword>
<dbReference type="Pfam" id="PF02518">
    <property type="entry name" value="HATPase_c"/>
    <property type="match status" value="1"/>
</dbReference>
<evidence type="ECO:0000256" key="7">
    <source>
        <dbReference type="ARBA" id="ARBA00022840"/>
    </source>
</evidence>
<feature type="domain" description="PAC" evidence="12">
    <location>
        <begin position="463"/>
        <end position="515"/>
    </location>
</feature>
<protein>
    <recommendedName>
        <fullName evidence="2">histidine kinase</fullName>
        <ecNumber evidence="2">2.7.13.3</ecNumber>
    </recommendedName>
</protein>
<keyword evidence="8" id="KW-0902">Two-component regulatory system</keyword>
<keyword evidence="4" id="KW-0808">Transferase</keyword>
<dbReference type="InterPro" id="IPR003661">
    <property type="entry name" value="HisK_dim/P_dom"/>
</dbReference>
<dbReference type="GO" id="GO:0016020">
    <property type="term" value="C:membrane"/>
    <property type="evidence" value="ECO:0007669"/>
    <property type="project" value="InterPro"/>
</dbReference>
<dbReference type="Pfam" id="PF13426">
    <property type="entry name" value="PAS_9"/>
    <property type="match status" value="1"/>
</dbReference>
<dbReference type="InterPro" id="IPR005467">
    <property type="entry name" value="His_kinase_dom"/>
</dbReference>
<dbReference type="Gene3D" id="3.30.450.20">
    <property type="entry name" value="PAS domain"/>
    <property type="match status" value="3"/>
</dbReference>
<dbReference type="InterPro" id="IPR003660">
    <property type="entry name" value="HAMP_dom"/>
</dbReference>
<dbReference type="SMART" id="SM00387">
    <property type="entry name" value="HATPase_c"/>
    <property type="match status" value="1"/>
</dbReference>
<accession>S2E143</accession>
<dbReference type="PRINTS" id="PR00344">
    <property type="entry name" value="BCTRLSENSOR"/>
</dbReference>
<evidence type="ECO:0000256" key="6">
    <source>
        <dbReference type="ARBA" id="ARBA00022777"/>
    </source>
</evidence>
<dbReference type="InterPro" id="IPR035965">
    <property type="entry name" value="PAS-like_dom_sf"/>
</dbReference>
<keyword evidence="15" id="KW-1185">Reference proteome</keyword>
<organism evidence="14 15">
    <name type="scientific">Candidatus Nitrosarchaeum limnium BG20</name>
    <dbReference type="NCBI Taxonomy" id="859192"/>
    <lineage>
        <taxon>Archaea</taxon>
        <taxon>Nitrososphaerota</taxon>
        <taxon>Nitrososphaeria</taxon>
        <taxon>Nitrosopumilales</taxon>
        <taxon>Nitrosopumilaceae</taxon>
        <taxon>Nitrosarchaeum</taxon>
    </lineage>
</organism>
<dbReference type="Gene3D" id="1.10.8.500">
    <property type="entry name" value="HAMP domain in histidine kinase"/>
    <property type="match status" value="1"/>
</dbReference>
<evidence type="ECO:0000313" key="14">
    <source>
        <dbReference type="EMBL" id="EPA05040.1"/>
    </source>
</evidence>
<dbReference type="SUPFAM" id="SSF55874">
    <property type="entry name" value="ATPase domain of HSP90 chaperone/DNA topoisomerase II/histidine kinase"/>
    <property type="match status" value="1"/>
</dbReference>
<evidence type="ECO:0000259" key="13">
    <source>
        <dbReference type="PROSITE" id="PS50885"/>
    </source>
</evidence>
<evidence type="ECO:0000259" key="12">
    <source>
        <dbReference type="PROSITE" id="PS50113"/>
    </source>
</evidence>
<dbReference type="InterPro" id="IPR001610">
    <property type="entry name" value="PAC"/>
</dbReference>
<evidence type="ECO:0000256" key="4">
    <source>
        <dbReference type="ARBA" id="ARBA00022679"/>
    </source>
</evidence>
<dbReference type="SMART" id="SM00091">
    <property type="entry name" value="PAS"/>
    <property type="match status" value="1"/>
</dbReference>
<evidence type="ECO:0000256" key="8">
    <source>
        <dbReference type="ARBA" id="ARBA00023012"/>
    </source>
</evidence>
<dbReference type="InterPro" id="IPR003594">
    <property type="entry name" value="HATPase_dom"/>
</dbReference>
<dbReference type="GO" id="GO:0005524">
    <property type="term" value="F:ATP binding"/>
    <property type="evidence" value="ECO:0007669"/>
    <property type="project" value="UniProtKB-KW"/>
</dbReference>
<dbReference type="PANTHER" id="PTHR43065:SF10">
    <property type="entry name" value="PEROXIDE STRESS-ACTIVATED HISTIDINE KINASE MAK3"/>
    <property type="match status" value="1"/>
</dbReference>
<feature type="domain" description="HAMP" evidence="13">
    <location>
        <begin position="332"/>
        <end position="384"/>
    </location>
</feature>
<sequence length="730" mass="82725">MLVLAVSLIPLIVISVILYVDRVESKTTFLKDQLVTISESNSDDLVKWIDERKNNAIVIAKDDVVISSTKKLADPKTSINERFQNRFELESKLGSSIEHFSDFENFIISNAKTGEPIFYTDTFPPDEKFKDKKHFQDAVKGETSMSEVHLSTKAIRNQHGFYEYSVPTLFISTPIKGEAGIEGILTARVNFFAKPALIDHDYNFHTLDSYLVNSQGYFLSEPKYNINAVSYGLLDDPMLKLHVKNPDSNQLTEIFKLVNNKEIKYNLNGYNNYGGHFVIGAISPVGDTDWSYITEIDKSEAFHEIVTVQFLIFAIISVALLIIFVTSYYFASGLTIPINKLNDAAHEIIKGNFNVKTKINSKDEIGELSNSFEYMVEHIKKTTDIEAQLALQQNLRRAIDESAIVSILDNSGHITFVNDEFCRVSKYSKEELIGKHQKILRADMYPQEFYDQLWDDLRRGAIWRGEVCNKAKDGSLFWNKTTIVPFKDKNGKIYEFVAIRYNITDQKELALKLVQAERLTTVGELSARISHDIRNPLSVISNEIQMLKLKKLLNENQTKRIDNAIKRITHQTEEVLDYVHESPLDITKFNLTELVKESLDTMMIPSNVKITISENEVFMAGDKHKMEVVLINLIYNAIQVLEEGGGTIDIKLLNTKSEIIIEVIDSGSGIKLDPIDKVFEPLVTTKQKGTGLGLVSVKSIVEMHNGSVTVKNNPTTFTIKIPKMADYDLD</sequence>
<dbReference type="InterPro" id="IPR004358">
    <property type="entry name" value="Sig_transdc_His_kin-like_C"/>
</dbReference>
<keyword evidence="9" id="KW-0472">Membrane</keyword>
<dbReference type="InterPro" id="IPR000014">
    <property type="entry name" value="PAS"/>
</dbReference>
<evidence type="ECO:0000313" key="15">
    <source>
        <dbReference type="Proteomes" id="UP000014065"/>
    </source>
</evidence>
<dbReference type="AlphaFoldDB" id="S2E143"/>
<dbReference type="Pfam" id="PF00512">
    <property type="entry name" value="HisKA"/>
    <property type="match status" value="1"/>
</dbReference>
<feature type="transmembrane region" description="Helical" evidence="9">
    <location>
        <begin position="310"/>
        <end position="331"/>
    </location>
</feature>
<dbReference type="InterPro" id="IPR000700">
    <property type="entry name" value="PAS-assoc_C"/>
</dbReference>
<dbReference type="CDD" id="cd06225">
    <property type="entry name" value="HAMP"/>
    <property type="match status" value="1"/>
</dbReference>
<dbReference type="PROSITE" id="PS50112">
    <property type="entry name" value="PAS"/>
    <property type="match status" value="1"/>
</dbReference>
<dbReference type="CDD" id="cd00082">
    <property type="entry name" value="HisKA"/>
    <property type="match status" value="1"/>
</dbReference>
<comment type="caution">
    <text evidence="14">The sequence shown here is derived from an EMBL/GenBank/DDBJ whole genome shotgun (WGS) entry which is preliminary data.</text>
</comment>
<evidence type="ECO:0000256" key="2">
    <source>
        <dbReference type="ARBA" id="ARBA00012438"/>
    </source>
</evidence>
<gene>
    <name evidence="14" type="ORF">BG20_I1704</name>
</gene>
<dbReference type="PROSITE" id="PS50109">
    <property type="entry name" value="HIS_KIN"/>
    <property type="match status" value="1"/>
</dbReference>
<dbReference type="Gene3D" id="1.10.287.130">
    <property type="match status" value="1"/>
</dbReference>
<proteinExistence type="predicted"/>
<dbReference type="SUPFAM" id="SSF55785">
    <property type="entry name" value="PYP-like sensor domain (PAS domain)"/>
    <property type="match status" value="1"/>
</dbReference>
<dbReference type="PROSITE" id="PS50885">
    <property type="entry name" value="HAMP"/>
    <property type="match status" value="1"/>
</dbReference>
<dbReference type="NCBIfam" id="TIGR00229">
    <property type="entry name" value="sensory_box"/>
    <property type="match status" value="1"/>
</dbReference>
<comment type="catalytic activity">
    <reaction evidence="1">
        <text>ATP + protein L-histidine = ADP + protein N-phospho-L-histidine.</text>
        <dbReference type="EC" id="2.7.13.3"/>
    </reaction>
</comment>
<keyword evidence="9" id="KW-1133">Transmembrane helix</keyword>
<evidence type="ECO:0000259" key="11">
    <source>
        <dbReference type="PROSITE" id="PS50112"/>
    </source>
</evidence>
<dbReference type="Proteomes" id="UP000014065">
    <property type="component" value="Unassembled WGS sequence"/>
</dbReference>
<dbReference type="EMBL" id="AHJG01000228">
    <property type="protein sequence ID" value="EPA05040.1"/>
    <property type="molecule type" value="Genomic_DNA"/>
</dbReference>
<dbReference type="Pfam" id="PF00672">
    <property type="entry name" value="HAMP"/>
    <property type="match status" value="1"/>
</dbReference>
<dbReference type="InterPro" id="IPR036097">
    <property type="entry name" value="HisK_dim/P_sf"/>
</dbReference>
<dbReference type="Gene3D" id="3.30.565.10">
    <property type="entry name" value="Histidine kinase-like ATPase, C-terminal domain"/>
    <property type="match status" value="1"/>
</dbReference>
<dbReference type="SMART" id="SM00086">
    <property type="entry name" value="PAC"/>
    <property type="match status" value="1"/>
</dbReference>
<dbReference type="PROSITE" id="PS50113">
    <property type="entry name" value="PAC"/>
    <property type="match status" value="1"/>
</dbReference>
<reference evidence="14 15" key="1">
    <citation type="journal article" date="2012" name="J. Bacteriol.">
        <title>Genome Sequence of "Candidatus Nitrosoarchaeum limnia" BG20, a Low-Salinity Ammonia-Oxidizing Archaeon from the San Francisco Bay Estuary.</title>
        <authorList>
            <person name="Mosier A.C."/>
            <person name="Allen E.E."/>
            <person name="Kim M."/>
            <person name="Ferriera S."/>
            <person name="Francis C.A."/>
        </authorList>
    </citation>
    <scope>NUCLEOTIDE SEQUENCE [LARGE SCALE GENOMIC DNA]</scope>
    <source>
        <strain evidence="14 15">BG20</strain>
    </source>
</reference>
<dbReference type="PANTHER" id="PTHR43065">
    <property type="entry name" value="SENSOR HISTIDINE KINASE"/>
    <property type="match status" value="1"/>
</dbReference>
<dbReference type="InterPro" id="IPR036890">
    <property type="entry name" value="HATPase_C_sf"/>
</dbReference>
<evidence type="ECO:0000259" key="10">
    <source>
        <dbReference type="PROSITE" id="PS50109"/>
    </source>
</evidence>
<feature type="domain" description="PAS" evidence="11">
    <location>
        <begin position="391"/>
        <end position="448"/>
    </location>
</feature>
<evidence type="ECO:0000256" key="5">
    <source>
        <dbReference type="ARBA" id="ARBA00022741"/>
    </source>
</evidence>
<dbReference type="GO" id="GO:0000155">
    <property type="term" value="F:phosphorelay sensor kinase activity"/>
    <property type="evidence" value="ECO:0007669"/>
    <property type="project" value="InterPro"/>
</dbReference>
<dbReference type="SMART" id="SM00304">
    <property type="entry name" value="HAMP"/>
    <property type="match status" value="1"/>
</dbReference>
<dbReference type="SUPFAM" id="SSF47384">
    <property type="entry name" value="Homodimeric domain of signal transducing histidine kinase"/>
    <property type="match status" value="1"/>
</dbReference>
<evidence type="ECO:0000256" key="1">
    <source>
        <dbReference type="ARBA" id="ARBA00000085"/>
    </source>
</evidence>
<keyword evidence="6" id="KW-0418">Kinase</keyword>
<feature type="domain" description="Histidine kinase" evidence="10">
    <location>
        <begin position="528"/>
        <end position="725"/>
    </location>
</feature>
<dbReference type="CDD" id="cd00130">
    <property type="entry name" value="PAS"/>
    <property type="match status" value="1"/>
</dbReference>
<dbReference type="SMART" id="SM00388">
    <property type="entry name" value="HisKA"/>
    <property type="match status" value="1"/>
</dbReference>